<evidence type="ECO:0000313" key="1">
    <source>
        <dbReference type="EMBL" id="KAK0415329.1"/>
    </source>
</evidence>
<dbReference type="EMBL" id="JAUCMV010000002">
    <property type="protein sequence ID" value="KAK0415329.1"/>
    <property type="molecule type" value="Genomic_DNA"/>
</dbReference>
<evidence type="ECO:0000313" key="2">
    <source>
        <dbReference type="Proteomes" id="UP001175271"/>
    </source>
</evidence>
<comment type="caution">
    <text evidence="1">The sequence shown here is derived from an EMBL/GenBank/DDBJ whole genome shotgun (WGS) entry which is preliminary data.</text>
</comment>
<evidence type="ECO:0008006" key="3">
    <source>
        <dbReference type="Google" id="ProtNLM"/>
    </source>
</evidence>
<dbReference type="Proteomes" id="UP001175271">
    <property type="component" value="Unassembled WGS sequence"/>
</dbReference>
<name>A0AA39I2R5_9BILA</name>
<dbReference type="AlphaFoldDB" id="A0AA39I2R5"/>
<keyword evidence="2" id="KW-1185">Reference proteome</keyword>
<reference evidence="1" key="1">
    <citation type="submission" date="2023-06" db="EMBL/GenBank/DDBJ databases">
        <title>Genomic analysis of the entomopathogenic nematode Steinernema hermaphroditum.</title>
        <authorList>
            <person name="Schwarz E.M."/>
            <person name="Heppert J.K."/>
            <person name="Baniya A."/>
            <person name="Schwartz H.T."/>
            <person name="Tan C.-H."/>
            <person name="Antoshechkin I."/>
            <person name="Sternberg P.W."/>
            <person name="Goodrich-Blair H."/>
            <person name="Dillman A.R."/>
        </authorList>
    </citation>
    <scope>NUCLEOTIDE SEQUENCE</scope>
    <source>
        <strain evidence="1">PS9179</strain>
        <tissue evidence="1">Whole animal</tissue>
    </source>
</reference>
<organism evidence="1 2">
    <name type="scientific">Steinernema hermaphroditum</name>
    <dbReference type="NCBI Taxonomy" id="289476"/>
    <lineage>
        <taxon>Eukaryota</taxon>
        <taxon>Metazoa</taxon>
        <taxon>Ecdysozoa</taxon>
        <taxon>Nematoda</taxon>
        <taxon>Chromadorea</taxon>
        <taxon>Rhabditida</taxon>
        <taxon>Tylenchina</taxon>
        <taxon>Panagrolaimomorpha</taxon>
        <taxon>Strongyloidoidea</taxon>
        <taxon>Steinernematidae</taxon>
        <taxon>Steinernema</taxon>
    </lineage>
</organism>
<sequence length="133" mass="14992">MSRDSAEEKELFISFLRASKGRSWTQKGTAAASHNRRLRLSTAVVFTDSAVFVAFVDFEKAFDSVEINAVWNAIKRQGVPAAIINLLRKIYDQAASYVQIGEERVPIKIQRGVRRMAPACEETSRKTSNPMER</sequence>
<protein>
    <recommendedName>
        <fullName evidence="3">Reverse transcriptase domain-containing protein</fullName>
    </recommendedName>
</protein>
<proteinExistence type="predicted"/>
<gene>
    <name evidence="1" type="ORF">QR680_011890</name>
</gene>
<accession>A0AA39I2R5</accession>